<reference evidence="1" key="1">
    <citation type="submission" date="2019-08" db="EMBL/GenBank/DDBJ databases">
        <authorList>
            <person name="Kucharzyk K."/>
            <person name="Murdoch R.W."/>
            <person name="Higgins S."/>
            <person name="Loffler F."/>
        </authorList>
    </citation>
    <scope>NUCLEOTIDE SEQUENCE</scope>
</reference>
<sequence length="135" mass="14643">MPFLQFPGGFPEDAGDGTGQIVVHVRIHAQQALDAEGLHILRLPRVGSGRNHAAGILFVFPQNGVQFLLREPQNTAGRLLRQIAQALHGNPRKALKCVQLPIQKRHSAGAQPLIFKRGIVGGQPHRAQRHAGGKL</sequence>
<gene>
    <name evidence="1" type="ORF">SDC9_130028</name>
</gene>
<accession>A0A645D0L4</accession>
<dbReference type="EMBL" id="VSSQ01031892">
    <property type="protein sequence ID" value="MPM82966.1"/>
    <property type="molecule type" value="Genomic_DNA"/>
</dbReference>
<proteinExistence type="predicted"/>
<name>A0A645D0L4_9ZZZZ</name>
<evidence type="ECO:0000313" key="1">
    <source>
        <dbReference type="EMBL" id="MPM82966.1"/>
    </source>
</evidence>
<organism evidence="1">
    <name type="scientific">bioreactor metagenome</name>
    <dbReference type="NCBI Taxonomy" id="1076179"/>
    <lineage>
        <taxon>unclassified sequences</taxon>
        <taxon>metagenomes</taxon>
        <taxon>ecological metagenomes</taxon>
    </lineage>
</organism>
<dbReference type="AlphaFoldDB" id="A0A645D0L4"/>
<protein>
    <submittedName>
        <fullName evidence="1">Uncharacterized protein</fullName>
    </submittedName>
</protein>
<comment type="caution">
    <text evidence="1">The sequence shown here is derived from an EMBL/GenBank/DDBJ whole genome shotgun (WGS) entry which is preliminary data.</text>
</comment>